<sequence length="271" mass="28904">MGFSIAANAIAITALATAKPVVEFFGNYFSTGAVSSNNSITEATSTLILLSVPNPVKNILSLWPGMGMSNGDLVQTLAISYPGDNNGAKCNVVGSNWCIVASSLLQGWGLRTLDDSVYSDKIYRLKHRADRGKGRLYCETRRLEQDNMQGQTFLLDMQALTLLSDTYNKSTTAYDQDVYLNNVLKSTLSTSAGAKALGWGTAEECQPGTPCGIAPKHEWINTSIKLNRADPGHGATAAQNGATGSISTSDGGVTWKVTTITVNQFDFTTEA</sequence>
<gene>
    <name evidence="2" type="ORF">K461DRAFT_322263</name>
</gene>
<dbReference type="OrthoDB" id="5086500at2759"/>
<protein>
    <submittedName>
        <fullName evidence="2">Uncharacterized protein</fullName>
    </submittedName>
</protein>
<evidence type="ECO:0000313" key="3">
    <source>
        <dbReference type="Proteomes" id="UP000799439"/>
    </source>
</evidence>
<dbReference type="Proteomes" id="UP000799439">
    <property type="component" value="Unassembled WGS sequence"/>
</dbReference>
<evidence type="ECO:0000256" key="1">
    <source>
        <dbReference type="SAM" id="SignalP"/>
    </source>
</evidence>
<dbReference type="EMBL" id="ML996088">
    <property type="protein sequence ID" value="KAF2150909.1"/>
    <property type="molecule type" value="Genomic_DNA"/>
</dbReference>
<reference evidence="2" key="1">
    <citation type="journal article" date="2020" name="Stud. Mycol.">
        <title>101 Dothideomycetes genomes: a test case for predicting lifestyles and emergence of pathogens.</title>
        <authorList>
            <person name="Haridas S."/>
            <person name="Albert R."/>
            <person name="Binder M."/>
            <person name="Bloem J."/>
            <person name="Labutti K."/>
            <person name="Salamov A."/>
            <person name="Andreopoulos B."/>
            <person name="Baker S."/>
            <person name="Barry K."/>
            <person name="Bills G."/>
            <person name="Bluhm B."/>
            <person name="Cannon C."/>
            <person name="Castanera R."/>
            <person name="Culley D."/>
            <person name="Daum C."/>
            <person name="Ezra D."/>
            <person name="Gonzalez J."/>
            <person name="Henrissat B."/>
            <person name="Kuo A."/>
            <person name="Liang C."/>
            <person name="Lipzen A."/>
            <person name="Lutzoni F."/>
            <person name="Magnuson J."/>
            <person name="Mondo S."/>
            <person name="Nolan M."/>
            <person name="Ohm R."/>
            <person name="Pangilinan J."/>
            <person name="Park H.-J."/>
            <person name="Ramirez L."/>
            <person name="Alfaro M."/>
            <person name="Sun H."/>
            <person name="Tritt A."/>
            <person name="Yoshinaga Y."/>
            <person name="Zwiers L.-H."/>
            <person name="Turgeon B."/>
            <person name="Goodwin S."/>
            <person name="Spatafora J."/>
            <person name="Crous P."/>
            <person name="Grigoriev I."/>
        </authorList>
    </citation>
    <scope>NUCLEOTIDE SEQUENCE</scope>
    <source>
        <strain evidence="2">CBS 260.36</strain>
    </source>
</reference>
<feature type="chain" id="PRO_5040108974" evidence="1">
    <location>
        <begin position="19"/>
        <end position="271"/>
    </location>
</feature>
<comment type="caution">
    <text evidence="2">The sequence shown here is derived from an EMBL/GenBank/DDBJ whole genome shotgun (WGS) entry which is preliminary data.</text>
</comment>
<keyword evidence="1" id="KW-0732">Signal</keyword>
<feature type="signal peptide" evidence="1">
    <location>
        <begin position="1"/>
        <end position="18"/>
    </location>
</feature>
<evidence type="ECO:0000313" key="2">
    <source>
        <dbReference type="EMBL" id="KAF2150909.1"/>
    </source>
</evidence>
<keyword evidence="3" id="KW-1185">Reference proteome</keyword>
<proteinExistence type="predicted"/>
<name>A0A9P4IXX6_9PEZI</name>
<accession>A0A9P4IXX6</accession>
<dbReference type="AlphaFoldDB" id="A0A9P4IXX6"/>
<organism evidence="2 3">
    <name type="scientific">Myriangium duriaei CBS 260.36</name>
    <dbReference type="NCBI Taxonomy" id="1168546"/>
    <lineage>
        <taxon>Eukaryota</taxon>
        <taxon>Fungi</taxon>
        <taxon>Dikarya</taxon>
        <taxon>Ascomycota</taxon>
        <taxon>Pezizomycotina</taxon>
        <taxon>Dothideomycetes</taxon>
        <taxon>Dothideomycetidae</taxon>
        <taxon>Myriangiales</taxon>
        <taxon>Myriangiaceae</taxon>
        <taxon>Myriangium</taxon>
    </lineage>
</organism>